<organism evidence="2 3">
    <name type="scientific">Armillaria gallica</name>
    <name type="common">Bulbous honey fungus</name>
    <name type="synonym">Armillaria bulbosa</name>
    <dbReference type="NCBI Taxonomy" id="47427"/>
    <lineage>
        <taxon>Eukaryota</taxon>
        <taxon>Fungi</taxon>
        <taxon>Dikarya</taxon>
        <taxon>Basidiomycota</taxon>
        <taxon>Agaricomycotina</taxon>
        <taxon>Agaricomycetes</taxon>
        <taxon>Agaricomycetidae</taxon>
        <taxon>Agaricales</taxon>
        <taxon>Marasmiineae</taxon>
        <taxon>Physalacriaceae</taxon>
        <taxon>Armillaria</taxon>
    </lineage>
</organism>
<dbReference type="AlphaFoldDB" id="A0A2H3CRM8"/>
<feature type="region of interest" description="Disordered" evidence="1">
    <location>
        <begin position="37"/>
        <end position="133"/>
    </location>
</feature>
<evidence type="ECO:0000313" key="3">
    <source>
        <dbReference type="Proteomes" id="UP000217790"/>
    </source>
</evidence>
<dbReference type="SUPFAM" id="SSF53098">
    <property type="entry name" value="Ribonuclease H-like"/>
    <property type="match status" value="1"/>
</dbReference>
<feature type="region of interest" description="Disordered" evidence="1">
    <location>
        <begin position="1"/>
        <end position="20"/>
    </location>
</feature>
<feature type="compositionally biased region" description="Low complexity" evidence="1">
    <location>
        <begin position="123"/>
        <end position="133"/>
    </location>
</feature>
<evidence type="ECO:0000256" key="1">
    <source>
        <dbReference type="SAM" id="MobiDB-lite"/>
    </source>
</evidence>
<accession>A0A2H3CRM8</accession>
<sequence>MPLHLRGLQNASEAEKAMPGGGLQTMFQVEGFVQESGSNGNLVKKKTTKKVAQKMAQPKGHSQKEKPSNTVTNHPTPPMPTSRDNIQDVIMQELEEDDEESPFVALPLPPSSLHALEGPGDSPSPFSTPTHTTPANAVSYQFVHFDLPRTSSSTDGSFPSVPGSLTSDDSSQYADDVWSFYIEEGDHHVCKLCCRGDKCKNGKDKVYDITSSRITCSSGYPHVTKWGIIQSTAKFKEGPLSVDFTVPNYSHEAFVNAIVKWIIADDQLQWIFLMLWEDLCDSDIPHCTYIQKCVIETWEWYIAMLKSKMDMKVVGTNADGLTMIHLCSDLIGYCKVPGHHDGNHLAVAFLYITDHVGITSKLPNHQLKLGWITMDNTTNNGTFMTSLQHDLQHWGYVFVAVGQRIWCSCLCFAHIINLACKDVISAVTALNAVLFSDSQTICKGK</sequence>
<dbReference type="Proteomes" id="UP000217790">
    <property type="component" value="Unassembled WGS sequence"/>
</dbReference>
<proteinExistence type="predicted"/>
<protein>
    <submittedName>
        <fullName evidence="2">Uncharacterized protein</fullName>
    </submittedName>
</protein>
<feature type="region of interest" description="Disordered" evidence="1">
    <location>
        <begin position="151"/>
        <end position="170"/>
    </location>
</feature>
<dbReference type="InParanoid" id="A0A2H3CRM8"/>
<dbReference type="EMBL" id="KZ293697">
    <property type="protein sequence ID" value="PBK84510.1"/>
    <property type="molecule type" value="Genomic_DNA"/>
</dbReference>
<feature type="compositionally biased region" description="Basic residues" evidence="1">
    <location>
        <begin position="43"/>
        <end position="52"/>
    </location>
</feature>
<keyword evidence="3" id="KW-1185">Reference proteome</keyword>
<evidence type="ECO:0000313" key="2">
    <source>
        <dbReference type="EMBL" id="PBK84510.1"/>
    </source>
</evidence>
<gene>
    <name evidence="2" type="ORF">ARMGADRAFT_1037010</name>
</gene>
<reference evidence="3" key="1">
    <citation type="journal article" date="2017" name="Nat. Ecol. Evol.">
        <title>Genome expansion and lineage-specific genetic innovations in the forest pathogenic fungi Armillaria.</title>
        <authorList>
            <person name="Sipos G."/>
            <person name="Prasanna A.N."/>
            <person name="Walter M.C."/>
            <person name="O'Connor E."/>
            <person name="Balint B."/>
            <person name="Krizsan K."/>
            <person name="Kiss B."/>
            <person name="Hess J."/>
            <person name="Varga T."/>
            <person name="Slot J."/>
            <person name="Riley R."/>
            <person name="Boka B."/>
            <person name="Rigling D."/>
            <person name="Barry K."/>
            <person name="Lee J."/>
            <person name="Mihaltcheva S."/>
            <person name="LaButti K."/>
            <person name="Lipzen A."/>
            <person name="Waldron R."/>
            <person name="Moloney N.M."/>
            <person name="Sperisen C."/>
            <person name="Kredics L."/>
            <person name="Vagvoelgyi C."/>
            <person name="Patrignani A."/>
            <person name="Fitzpatrick D."/>
            <person name="Nagy I."/>
            <person name="Doyle S."/>
            <person name="Anderson J.B."/>
            <person name="Grigoriev I.V."/>
            <person name="Gueldener U."/>
            <person name="Muensterkoetter M."/>
            <person name="Nagy L.G."/>
        </authorList>
    </citation>
    <scope>NUCLEOTIDE SEQUENCE [LARGE SCALE GENOMIC DNA]</scope>
    <source>
        <strain evidence="3">Ar21-2</strain>
    </source>
</reference>
<dbReference type="InterPro" id="IPR012337">
    <property type="entry name" value="RNaseH-like_sf"/>
</dbReference>
<dbReference type="OrthoDB" id="3250324at2759"/>
<name>A0A2H3CRM8_ARMGA</name>